<reference evidence="1" key="1">
    <citation type="submission" date="2022-05" db="EMBL/GenBank/DDBJ databases">
        <title>Comparative Genomics of Spacecraft Associated Microbes.</title>
        <authorList>
            <person name="Tran M.T."/>
            <person name="Wright A."/>
            <person name="Seuylemezian A."/>
            <person name="Eisen J."/>
            <person name="Coil D."/>
        </authorList>
    </citation>
    <scope>NUCLEOTIDE SEQUENCE</scope>
    <source>
        <strain evidence="1">FAIRING 10M-2.2</strain>
    </source>
</reference>
<organism evidence="1 2">
    <name type="scientific">Bacillus cytotoxicus</name>
    <dbReference type="NCBI Taxonomy" id="580165"/>
    <lineage>
        <taxon>Bacteria</taxon>
        <taxon>Bacillati</taxon>
        <taxon>Bacillota</taxon>
        <taxon>Bacilli</taxon>
        <taxon>Bacillales</taxon>
        <taxon>Bacillaceae</taxon>
        <taxon>Bacillus</taxon>
        <taxon>Bacillus cereus group</taxon>
    </lineage>
</organism>
<comment type="caution">
    <text evidence="1">The sequence shown here is derived from an EMBL/GenBank/DDBJ whole genome shotgun (WGS) entry which is preliminary data.</text>
</comment>
<accession>A0ACC6AAD6</accession>
<evidence type="ECO:0000313" key="1">
    <source>
        <dbReference type="EMBL" id="MCM3737879.1"/>
    </source>
</evidence>
<protein>
    <submittedName>
        <fullName evidence="1">Uncharacterized protein</fullName>
    </submittedName>
</protein>
<proteinExistence type="predicted"/>
<gene>
    <name evidence="1" type="ORF">M3215_19335</name>
</gene>
<evidence type="ECO:0000313" key="2">
    <source>
        <dbReference type="Proteomes" id="UP001202289"/>
    </source>
</evidence>
<sequence length="198" mass="23074">MLKEIKGSYFPACMVITTHEGNQLYNLCEPLITPTLQIIEKHSKQIITLCEKIDTFKQLSIEACSLLLYSGVLLDFGQINNVEKNYLKSELPPRNNKRYYYSIQEKEKTNEEAFGIYGNHYLDLDEIQICLYGNKRYTTTNLITANKEMLEEYFQQPVLDVNQFKKQLVQKFVSSNTQIDVPLNLFYYPSIPLNNGIF</sequence>
<name>A0ACC6AAD6_9BACI</name>
<dbReference type="EMBL" id="JAMBOP010000030">
    <property type="protein sequence ID" value="MCM3737879.1"/>
    <property type="molecule type" value="Genomic_DNA"/>
</dbReference>
<keyword evidence="2" id="KW-1185">Reference proteome</keyword>
<dbReference type="Proteomes" id="UP001202289">
    <property type="component" value="Unassembled WGS sequence"/>
</dbReference>